<dbReference type="Pfam" id="PF05134">
    <property type="entry name" value="T2SSL"/>
    <property type="match status" value="1"/>
</dbReference>
<dbReference type="GO" id="GO:0009276">
    <property type="term" value="C:Gram-negative-bacterium-type cell wall"/>
    <property type="evidence" value="ECO:0007669"/>
    <property type="project" value="InterPro"/>
</dbReference>
<dbReference type="NCBIfam" id="TIGR01709">
    <property type="entry name" value="typeII_sec_gspL"/>
    <property type="match status" value="1"/>
</dbReference>
<proteinExistence type="predicted"/>
<dbReference type="InterPro" id="IPR043129">
    <property type="entry name" value="ATPase_NBD"/>
</dbReference>
<name>A0A7X5XYG4_9SPHN</name>
<dbReference type="Proteomes" id="UP000531251">
    <property type="component" value="Unassembled WGS sequence"/>
</dbReference>
<evidence type="ECO:0000256" key="1">
    <source>
        <dbReference type="SAM" id="Phobius"/>
    </source>
</evidence>
<accession>A0A7X5XYG4</accession>
<dbReference type="RefSeq" id="WP_125971942.1">
    <property type="nucleotide sequence ID" value="NZ_BAAADY010000006.1"/>
</dbReference>
<dbReference type="EMBL" id="JAATJB010000005">
    <property type="protein sequence ID" value="NJB97694.1"/>
    <property type="molecule type" value="Genomic_DNA"/>
</dbReference>
<feature type="transmembrane region" description="Helical" evidence="1">
    <location>
        <begin position="229"/>
        <end position="251"/>
    </location>
</feature>
<dbReference type="Gene3D" id="3.30.420.380">
    <property type="match status" value="1"/>
</dbReference>
<keyword evidence="1" id="KW-0472">Membrane</keyword>
<gene>
    <name evidence="3" type="ORF">GGR89_002009</name>
</gene>
<dbReference type="GO" id="GO:0015628">
    <property type="term" value="P:protein secretion by the type II secretion system"/>
    <property type="evidence" value="ECO:0007669"/>
    <property type="project" value="InterPro"/>
</dbReference>
<dbReference type="AlphaFoldDB" id="A0A7X5XYG4"/>
<evidence type="ECO:0000259" key="2">
    <source>
        <dbReference type="Pfam" id="PF05134"/>
    </source>
</evidence>
<evidence type="ECO:0000313" key="3">
    <source>
        <dbReference type="EMBL" id="NJB97694.1"/>
    </source>
</evidence>
<feature type="domain" description="GspL cytoplasmic actin-ATPase-like" evidence="2">
    <location>
        <begin position="33"/>
        <end position="217"/>
    </location>
</feature>
<dbReference type="GO" id="GO:0015627">
    <property type="term" value="C:type II protein secretion system complex"/>
    <property type="evidence" value="ECO:0007669"/>
    <property type="project" value="InterPro"/>
</dbReference>
<keyword evidence="1" id="KW-0812">Transmembrane</keyword>
<sequence length="371" mass="38656">MTHGARAPDLPPPHAGGVWTLAGDRLIIVSAEGPATILVPTERVRLLAIDLPLPNRARRLAALPFAIEDQVAEPIESLHLALGARVAPAEAPHRYLVGVVRAETMAEWVALAEANGLGAAPMVPDVLLLPRPVEGWAVEVRDGRALVLAADGTGFALPAALLGSAWEAAGRPRIHHLGEPLGGGVEAHATTPDLRDDEARAEVAMAELDLRQGLFAARRERVSHGWRRLGWILGIGAAAHILIAGGDALMLRSIADRRAAETRALVSVAAPGTDLTGDLKTKVTDLLPTGGGRAPDRFVPLLARVSSALNPLAGSIAVRTVRYEGSVLTMECDPGAPDLAARIAEALRAGRIQGQATASPDGSIRITASAA</sequence>
<organism evidence="3 4">
    <name type="scientific">Sphingomonas trueperi</name>
    <dbReference type="NCBI Taxonomy" id="53317"/>
    <lineage>
        <taxon>Bacteria</taxon>
        <taxon>Pseudomonadati</taxon>
        <taxon>Pseudomonadota</taxon>
        <taxon>Alphaproteobacteria</taxon>
        <taxon>Sphingomonadales</taxon>
        <taxon>Sphingomonadaceae</taxon>
        <taxon>Sphingomonas</taxon>
    </lineage>
</organism>
<keyword evidence="4" id="KW-1185">Reference proteome</keyword>
<dbReference type="PIRSF" id="PIRSF015761">
    <property type="entry name" value="Protein_L"/>
    <property type="match status" value="1"/>
</dbReference>
<dbReference type="CDD" id="cd24017">
    <property type="entry name" value="ASKHA_T2SSL_N"/>
    <property type="match status" value="1"/>
</dbReference>
<evidence type="ECO:0000313" key="4">
    <source>
        <dbReference type="Proteomes" id="UP000531251"/>
    </source>
</evidence>
<dbReference type="InterPro" id="IPR007812">
    <property type="entry name" value="T2SS_protein-GspL"/>
</dbReference>
<dbReference type="InterPro" id="IPR024230">
    <property type="entry name" value="GspL_cyto_dom"/>
</dbReference>
<protein>
    <submittedName>
        <fullName evidence="3">General secretion pathway protein L</fullName>
    </submittedName>
</protein>
<keyword evidence="1" id="KW-1133">Transmembrane helix</keyword>
<dbReference type="SUPFAM" id="SSF53067">
    <property type="entry name" value="Actin-like ATPase domain"/>
    <property type="match status" value="1"/>
</dbReference>
<comment type="caution">
    <text evidence="3">The sequence shown here is derived from an EMBL/GenBank/DDBJ whole genome shotgun (WGS) entry which is preliminary data.</text>
</comment>
<reference evidence="3 4" key="1">
    <citation type="submission" date="2020-03" db="EMBL/GenBank/DDBJ databases">
        <title>Genomic Encyclopedia of Type Strains, Phase IV (KMG-IV): sequencing the most valuable type-strain genomes for metagenomic binning, comparative biology and taxonomic classification.</title>
        <authorList>
            <person name="Goeker M."/>
        </authorList>
    </citation>
    <scope>NUCLEOTIDE SEQUENCE [LARGE SCALE GENOMIC DNA]</scope>
    <source>
        <strain evidence="3 4">DSM 7225</strain>
    </source>
</reference>